<keyword evidence="3" id="KW-1185">Reference proteome</keyword>
<dbReference type="PANTHER" id="PTHR43685">
    <property type="entry name" value="GLYCOSYLTRANSFERASE"/>
    <property type="match status" value="1"/>
</dbReference>
<evidence type="ECO:0000313" key="3">
    <source>
        <dbReference type="Proteomes" id="UP000676325"/>
    </source>
</evidence>
<dbReference type="SUPFAM" id="SSF53448">
    <property type="entry name" value="Nucleotide-diphospho-sugar transferases"/>
    <property type="match status" value="1"/>
</dbReference>
<comment type="caution">
    <text evidence="2">The sequence shown here is derived from an EMBL/GenBank/DDBJ whole genome shotgun (WGS) entry which is preliminary data.</text>
</comment>
<dbReference type="Proteomes" id="UP000676325">
    <property type="component" value="Unassembled WGS sequence"/>
</dbReference>
<protein>
    <submittedName>
        <fullName evidence="2">Glycosyltransferase family 2 protein</fullName>
    </submittedName>
</protein>
<dbReference type="EMBL" id="JAGSOH010000042">
    <property type="protein sequence ID" value="MBR7827794.1"/>
    <property type="molecule type" value="Genomic_DNA"/>
</dbReference>
<evidence type="ECO:0000313" key="2">
    <source>
        <dbReference type="EMBL" id="MBR7827794.1"/>
    </source>
</evidence>
<evidence type="ECO:0000259" key="1">
    <source>
        <dbReference type="Pfam" id="PF00535"/>
    </source>
</evidence>
<sequence>MALPSISICILNYNYGRYLAHAIDSALDQRPGDYLLKEVLVIDDGSTDESLEVCERYGGKITVLRRPHEGFGAVLSSALRAARGQWIAPLDADDSFTTDKLAAIAPALTDDRFLVQHWEHVVDANERPLLTKPHPGGNTSTLLVRREPALDLLPVSNEAFFHVFDYLGYGAKVTEPLTYYRVHDANMTDRANPGVFQDYLQGVNLEIATRLRELGRAAPPWADHRTLRRLSWHFTALAWGNARESAVQRGQRGVALAALSSEVRAALMARRAAHTHWLGAKSAARMRPTVVVGRPPLRVESVNSSSAP</sequence>
<gene>
    <name evidence="2" type="ORF">KDK95_15855</name>
</gene>
<organism evidence="2 3">
    <name type="scientific">Actinospica acidithermotolerans</name>
    <dbReference type="NCBI Taxonomy" id="2828514"/>
    <lineage>
        <taxon>Bacteria</taxon>
        <taxon>Bacillati</taxon>
        <taxon>Actinomycetota</taxon>
        <taxon>Actinomycetes</taxon>
        <taxon>Catenulisporales</taxon>
        <taxon>Actinospicaceae</taxon>
        <taxon>Actinospica</taxon>
    </lineage>
</organism>
<dbReference type="InterPro" id="IPR029044">
    <property type="entry name" value="Nucleotide-diphossugar_trans"/>
</dbReference>
<dbReference type="RefSeq" id="WP_212518936.1">
    <property type="nucleotide sequence ID" value="NZ_JAGSOH010000042.1"/>
</dbReference>
<dbReference type="InterPro" id="IPR001173">
    <property type="entry name" value="Glyco_trans_2-like"/>
</dbReference>
<dbReference type="Pfam" id="PF00535">
    <property type="entry name" value="Glycos_transf_2"/>
    <property type="match status" value="1"/>
</dbReference>
<dbReference type="Gene3D" id="3.90.550.10">
    <property type="entry name" value="Spore Coat Polysaccharide Biosynthesis Protein SpsA, Chain A"/>
    <property type="match status" value="1"/>
</dbReference>
<dbReference type="PANTHER" id="PTHR43685:SF11">
    <property type="entry name" value="GLYCOSYLTRANSFERASE TAGX-RELATED"/>
    <property type="match status" value="1"/>
</dbReference>
<accession>A0A941EHL7</accession>
<feature type="domain" description="Glycosyltransferase 2-like" evidence="1">
    <location>
        <begin position="7"/>
        <end position="119"/>
    </location>
</feature>
<dbReference type="InterPro" id="IPR050834">
    <property type="entry name" value="Glycosyltransf_2"/>
</dbReference>
<dbReference type="AlphaFoldDB" id="A0A941EHL7"/>
<name>A0A941EHL7_9ACTN</name>
<dbReference type="CDD" id="cd00761">
    <property type="entry name" value="Glyco_tranf_GTA_type"/>
    <property type="match status" value="1"/>
</dbReference>
<proteinExistence type="predicted"/>
<reference evidence="2" key="1">
    <citation type="submission" date="2021-04" db="EMBL/GenBank/DDBJ databases">
        <title>Genome based classification of Actinospica acidithermotolerans sp. nov., an actinobacterium isolated from an Indonesian hot spring.</title>
        <authorList>
            <person name="Kusuma A.B."/>
            <person name="Putra K.E."/>
            <person name="Nafisah S."/>
            <person name="Loh J."/>
            <person name="Nouioui I."/>
            <person name="Goodfellow M."/>
        </authorList>
    </citation>
    <scope>NUCLEOTIDE SEQUENCE</scope>
    <source>
        <strain evidence="2">MGRD01-02</strain>
    </source>
</reference>